<dbReference type="InterPro" id="IPR011335">
    <property type="entry name" value="Restrct_endonuc-II-like"/>
</dbReference>
<evidence type="ECO:0008006" key="4">
    <source>
        <dbReference type="Google" id="ProtNLM"/>
    </source>
</evidence>
<keyword evidence="3" id="KW-1185">Reference proteome</keyword>
<dbReference type="SUPFAM" id="SSF52980">
    <property type="entry name" value="Restriction endonuclease-like"/>
    <property type="match status" value="1"/>
</dbReference>
<dbReference type="Proteomes" id="UP001501020">
    <property type="component" value="Unassembled WGS sequence"/>
</dbReference>
<name>A0ABP5LU93_9ACTN</name>
<dbReference type="RefSeq" id="WP_344273797.1">
    <property type="nucleotide sequence ID" value="NZ_BAAAMR010000058.1"/>
</dbReference>
<gene>
    <name evidence="2" type="ORF">GCM10009727_57510</name>
</gene>
<reference evidence="3" key="1">
    <citation type="journal article" date="2019" name="Int. J. Syst. Evol. Microbiol.">
        <title>The Global Catalogue of Microorganisms (GCM) 10K type strain sequencing project: providing services to taxonomists for standard genome sequencing and annotation.</title>
        <authorList>
            <consortium name="The Broad Institute Genomics Platform"/>
            <consortium name="The Broad Institute Genome Sequencing Center for Infectious Disease"/>
            <person name="Wu L."/>
            <person name="Ma J."/>
        </authorList>
    </citation>
    <scope>NUCLEOTIDE SEQUENCE [LARGE SCALE GENOMIC DNA]</scope>
    <source>
        <strain evidence="3">JCM 13850</strain>
    </source>
</reference>
<proteinExistence type="predicted"/>
<evidence type="ECO:0000313" key="2">
    <source>
        <dbReference type="EMBL" id="GAA2152054.1"/>
    </source>
</evidence>
<evidence type="ECO:0000313" key="3">
    <source>
        <dbReference type="Proteomes" id="UP001501020"/>
    </source>
</evidence>
<evidence type="ECO:0000256" key="1">
    <source>
        <dbReference type="SAM" id="MobiDB-lite"/>
    </source>
</evidence>
<accession>A0ABP5LU93</accession>
<protein>
    <recommendedName>
        <fullName evidence="4">DUF559 domain-containing protein</fullName>
    </recommendedName>
</protein>
<dbReference type="EMBL" id="BAAAMR010000058">
    <property type="protein sequence ID" value="GAA2152054.1"/>
    <property type="molecule type" value="Genomic_DNA"/>
</dbReference>
<feature type="region of interest" description="Disordered" evidence="1">
    <location>
        <begin position="81"/>
        <end position="101"/>
    </location>
</feature>
<sequence>MNGFSVTWRRTAADSIVPVGPGIYFGAGGGSPLADRAAALSRLLPPDAVIARRTAAWVWGIDVLPPGVSETDWDVELITPRPAESATGPPLQAEHAELPPGHVEERAGVRVTSRTRTALDCTRWLPRSEAVAALDQFLRQGVDTDELRTMARALEGYRGNRRLRELLRLGDRGAASPGESWIRTAIVDAGFPRPRTQVPVAGPDDRWFYVDLGYEDYRVGMEYDGERHHTGRAARAHDEGRRRWLTKERGWQIIPVTKLFLSRPAPYLEALLTALLQRGWNPDPATMDRITARLTSLTRRTGGRPARQSRRPW</sequence>
<comment type="caution">
    <text evidence="2">The sequence shown here is derived from an EMBL/GenBank/DDBJ whole genome shotgun (WGS) entry which is preliminary data.</text>
</comment>
<organism evidence="2 3">
    <name type="scientific">Actinomadura napierensis</name>
    <dbReference type="NCBI Taxonomy" id="267854"/>
    <lineage>
        <taxon>Bacteria</taxon>
        <taxon>Bacillati</taxon>
        <taxon>Actinomycetota</taxon>
        <taxon>Actinomycetes</taxon>
        <taxon>Streptosporangiales</taxon>
        <taxon>Thermomonosporaceae</taxon>
        <taxon>Actinomadura</taxon>
    </lineage>
</organism>